<dbReference type="PROSITE" id="PS50011">
    <property type="entry name" value="PROTEIN_KINASE_DOM"/>
    <property type="match status" value="1"/>
</dbReference>
<proteinExistence type="predicted"/>
<dbReference type="InterPro" id="IPR001245">
    <property type="entry name" value="Ser-Thr/Tyr_kinase_cat_dom"/>
</dbReference>
<feature type="repeat" description="WD" evidence="6">
    <location>
        <begin position="727"/>
        <end position="761"/>
    </location>
</feature>
<dbReference type="PROSITE" id="PS00108">
    <property type="entry name" value="PROTEIN_KINASE_ST"/>
    <property type="match status" value="1"/>
</dbReference>
<feature type="repeat" description="WD" evidence="6">
    <location>
        <begin position="844"/>
        <end position="885"/>
    </location>
</feature>
<dbReference type="Pfam" id="PF00400">
    <property type="entry name" value="WD40"/>
    <property type="match status" value="4"/>
</dbReference>
<dbReference type="SUPFAM" id="SSF50969">
    <property type="entry name" value="YVTN repeat-like/Quinoprotein amine dehydrogenase"/>
    <property type="match status" value="1"/>
</dbReference>
<keyword evidence="10" id="KW-0808">Transferase</keyword>
<dbReference type="SMART" id="SM00320">
    <property type="entry name" value="WD40"/>
    <property type="match status" value="11"/>
</dbReference>
<dbReference type="InterPro" id="IPR019775">
    <property type="entry name" value="WD40_repeat_CS"/>
</dbReference>
<keyword evidence="2 6" id="KW-0853">WD repeat</keyword>
<dbReference type="InterPro" id="IPR000719">
    <property type="entry name" value="Prot_kinase_dom"/>
</dbReference>
<dbReference type="CDD" id="cd14014">
    <property type="entry name" value="STKc_PknB_like"/>
    <property type="match status" value="1"/>
</dbReference>
<dbReference type="Proteomes" id="UP000324479">
    <property type="component" value="Unassembled WGS sequence"/>
</dbReference>
<feature type="region of interest" description="Disordered" evidence="8">
    <location>
        <begin position="1422"/>
        <end position="1446"/>
    </location>
</feature>
<dbReference type="InterPro" id="IPR001680">
    <property type="entry name" value="WD40_rpt"/>
</dbReference>
<feature type="region of interest" description="Disordered" evidence="8">
    <location>
        <begin position="159"/>
        <end position="201"/>
    </location>
</feature>
<feature type="region of interest" description="Disordered" evidence="8">
    <location>
        <begin position="1"/>
        <end position="46"/>
    </location>
</feature>
<feature type="compositionally biased region" description="Polar residues" evidence="8">
    <location>
        <begin position="1"/>
        <end position="14"/>
    </location>
</feature>
<feature type="repeat" description="WD" evidence="6">
    <location>
        <begin position="1008"/>
        <end position="1049"/>
    </location>
</feature>
<evidence type="ECO:0000256" key="4">
    <source>
        <dbReference type="ARBA" id="ARBA00022741"/>
    </source>
</evidence>
<dbReference type="InterPro" id="IPR011047">
    <property type="entry name" value="Quinoprotein_ADH-like_sf"/>
</dbReference>
<dbReference type="GO" id="GO:0005524">
    <property type="term" value="F:ATP binding"/>
    <property type="evidence" value="ECO:0007669"/>
    <property type="project" value="UniProtKB-UniRule"/>
</dbReference>
<dbReference type="PROSITE" id="PS50294">
    <property type="entry name" value="WD_REPEATS_REGION"/>
    <property type="match status" value="4"/>
</dbReference>
<dbReference type="InterPro" id="IPR008271">
    <property type="entry name" value="Ser/Thr_kinase_AS"/>
</dbReference>
<sequence length="1621" mass="177628">MADHSNPQGDSDSATVDFDWTPQVAPIANRSSGPPSSKPKTKPADTVDVSHPVFAAGRCIGDYEIVREIGRGGMGVVFQATQRSLNRRVALKVLPFSGAFDHRALVRFQNEAWAAAQLDHRHIVPVQQVGEENGIHYYVMPYIPGGDLAHVIKMLKEAAESGEHPPATNVEGHTTQKKSGRDKESGFPGHSSTRTSGISKKDTLASHELLRRVAQRGTTSHPKFIESFVKLGIQVAEGLHYAHEVGIVHRDIKPSNLLLDLDGDAHIADFGLAQFGDDRGATITGALVGTYCYMSPEQAIGKNRAGVDQRSDIFSLGATLYELLTLRRAFSGETREDTLRKVMLENPMSPRRLDPHIPAALETILMTAMAKNPDDRYQTAAELAEDLALFRDHRPIKAQQPTLSQRLIQWGRANRHLAAAAASSAFVALIGSIVIAAIGWSAWSTTSNALQSEQKERQHVESLLRFSDSQRLAKEAALYMQTDPALALRLALISAEKHPGADANNMILAALAALHEQQTLQCDMEVGHVAFNGDGTRLLVTARQEDFDGPPRGAQLWDVAQGRRIHEFMDDRTTGPITSAMYSPDNARILTTASPPAAQSQDDIDGQHTSRPPRLWEDVAFRPLVIFEDAFLFETHPALFDHDGRRVVLPTMGNSATVFDCVGGQSLLTLTGHQERVVFTAFVPAGDRIVTASDDNTVRVWDAKTGESLFVFDLWKQKTTDDTRCVIDSISIRPDGKHLATGSQQFGVHLWDLTEGVRIPTDHLTGTHCAYLPDNLHLAVWNRYGNHVQVLLGSNAQPRREFQASGPIVNATLSPDASWLSLRLLGPNRINLWSTHQPHPSASLPGHQADINSYCFDPSSQILATGSNDGTVKLWHIQNGRQRATFSDKVEERYTAAVVDPQENHVAYPIIGDFFTGTVFEPGQEQPIASVTGTVNMPVGSSTRFVKIDGNRLAVHDIDSGEPLKSISSLFGPYQLAAINGSGDRVAADAGDGAVTLWFPDQDRRLALETGEAAVLALEFSPDGNRVVAASEDGVVRVWDADSGEELAKLAHDARVTETAFSPGAKWLAAVTDQSRAVVWDFQTYEKKVEIGAPGTPLSDVKFNFDGTRVISFDRVECREVVAWDIETGDAVGRIAVPGRCDVTSHPANNEVLICSNEQGAAIWLYDENRRLPLTGDPRVYGAYTPDGTRFFTCSEIPWGKPLPAGEVLDYVPCVLQRWSRESLQPDWEIQLPFGTPRGMVLSGDGKVLLNAFHQHGLEIRDVATTKLHQRLYGHLAPITSIHFAEGGQTLISAGRDGRARVWRVSDGSLQRTFNEHQRPIEQSALLDQQRLLTADDKGKCVLQSLATGEVLQRFSMGDQPLKQLDLDVSHRFVIAVSRTNTLHCYDLEAAQAISLPLNDPQVAWAEFSPNQSRLLVIPAAARRDSAPDGKSDRGGQEPDNTPEKNPYHVLIAPLEGDQAVDQFQFASPVKTSHFLPDGKGIVTLTGDGTITMTDLASGDTLNTIKLPDGEPFAAVVDPSGDWLAAHHGNSMSIWRLEDNREWYHVDTGALPLPDPPPADPRDAMILDRFDPFVSNHFDRILVAKSKTLFTLPLHPENEGGLATRELTPKEEKQFLLEAPE</sequence>
<keyword evidence="10" id="KW-0418">Kinase</keyword>
<evidence type="ECO:0000256" key="7">
    <source>
        <dbReference type="PROSITE-ProRule" id="PRU10141"/>
    </source>
</evidence>
<feature type="repeat" description="WD" evidence="6">
    <location>
        <begin position="670"/>
        <end position="711"/>
    </location>
</feature>
<dbReference type="PROSITE" id="PS50082">
    <property type="entry name" value="WD_REPEATS_2"/>
    <property type="match status" value="6"/>
</dbReference>
<dbReference type="Gene3D" id="3.30.200.20">
    <property type="entry name" value="Phosphorylase Kinase, domain 1"/>
    <property type="match status" value="1"/>
</dbReference>
<dbReference type="SUPFAM" id="SSF56112">
    <property type="entry name" value="Protein kinase-like (PK-like)"/>
    <property type="match status" value="1"/>
</dbReference>
<evidence type="ECO:0000256" key="3">
    <source>
        <dbReference type="ARBA" id="ARBA00022737"/>
    </source>
</evidence>
<gene>
    <name evidence="10" type="ORF">FYK55_11910</name>
</gene>
<evidence type="ECO:0000256" key="6">
    <source>
        <dbReference type="PROSITE-ProRule" id="PRU00221"/>
    </source>
</evidence>
<reference evidence="10 11" key="1">
    <citation type="submission" date="2019-08" db="EMBL/GenBank/DDBJ databases">
        <authorList>
            <person name="Dhanesh K."/>
            <person name="Kumar G."/>
            <person name="Sasikala C."/>
            <person name="Venkata Ramana C."/>
        </authorList>
    </citation>
    <scope>NUCLEOTIDE SEQUENCE [LARGE SCALE GENOMIC DNA]</scope>
    <source>
        <strain evidence="10 11">JC645</strain>
    </source>
</reference>
<dbReference type="GO" id="GO:0004674">
    <property type="term" value="F:protein serine/threonine kinase activity"/>
    <property type="evidence" value="ECO:0007669"/>
    <property type="project" value="UniProtKB-KW"/>
</dbReference>
<dbReference type="InterPro" id="IPR020472">
    <property type="entry name" value="WD40_PAC1"/>
</dbReference>
<accession>A0A5M6D8M2</accession>
<dbReference type="PANTHER" id="PTHR44019">
    <property type="entry name" value="WD REPEAT-CONTAINING PROTEIN 55"/>
    <property type="match status" value="1"/>
</dbReference>
<evidence type="ECO:0000259" key="9">
    <source>
        <dbReference type="PROSITE" id="PS50011"/>
    </source>
</evidence>
<dbReference type="InterPro" id="IPR050505">
    <property type="entry name" value="WDR55/POC1"/>
</dbReference>
<keyword evidence="5 7" id="KW-0067">ATP-binding</keyword>
<dbReference type="Pfam" id="PF07714">
    <property type="entry name" value="PK_Tyr_Ser-Thr"/>
    <property type="match status" value="1"/>
</dbReference>
<feature type="binding site" evidence="7">
    <location>
        <position position="92"/>
    </location>
    <ligand>
        <name>ATP</name>
        <dbReference type="ChEBI" id="CHEBI:30616"/>
    </ligand>
</feature>
<dbReference type="SMART" id="SM00220">
    <property type="entry name" value="S_TKc"/>
    <property type="match status" value="1"/>
</dbReference>
<feature type="repeat" description="WD" evidence="6">
    <location>
        <begin position="1049"/>
        <end position="1090"/>
    </location>
</feature>
<evidence type="ECO:0000313" key="10">
    <source>
        <dbReference type="EMBL" id="KAA5543867.1"/>
    </source>
</evidence>
<keyword evidence="3" id="KW-0677">Repeat</keyword>
<protein>
    <submittedName>
        <fullName evidence="10">Protein kinase</fullName>
    </submittedName>
</protein>
<evidence type="ECO:0000313" key="11">
    <source>
        <dbReference type="Proteomes" id="UP000324479"/>
    </source>
</evidence>
<dbReference type="PROSITE" id="PS00678">
    <property type="entry name" value="WD_REPEATS_1"/>
    <property type="match status" value="2"/>
</dbReference>
<organism evidence="10 11">
    <name type="scientific">Roseiconus nitratireducens</name>
    <dbReference type="NCBI Taxonomy" id="2605748"/>
    <lineage>
        <taxon>Bacteria</taxon>
        <taxon>Pseudomonadati</taxon>
        <taxon>Planctomycetota</taxon>
        <taxon>Planctomycetia</taxon>
        <taxon>Pirellulales</taxon>
        <taxon>Pirellulaceae</taxon>
        <taxon>Roseiconus</taxon>
    </lineage>
</organism>
<dbReference type="PROSITE" id="PS00107">
    <property type="entry name" value="PROTEIN_KINASE_ATP"/>
    <property type="match status" value="1"/>
</dbReference>
<dbReference type="EMBL" id="VWOX01000005">
    <property type="protein sequence ID" value="KAA5543867.1"/>
    <property type="molecule type" value="Genomic_DNA"/>
</dbReference>
<dbReference type="RefSeq" id="WP_150076619.1">
    <property type="nucleotide sequence ID" value="NZ_VWOX01000005.1"/>
</dbReference>
<evidence type="ECO:0000256" key="2">
    <source>
        <dbReference type="ARBA" id="ARBA00022574"/>
    </source>
</evidence>
<feature type="repeat" description="WD" evidence="6">
    <location>
        <begin position="1272"/>
        <end position="1313"/>
    </location>
</feature>
<dbReference type="InterPro" id="IPR015943">
    <property type="entry name" value="WD40/YVTN_repeat-like_dom_sf"/>
</dbReference>
<dbReference type="PANTHER" id="PTHR44019:SF8">
    <property type="entry name" value="POC1 CENTRIOLAR PROTEIN HOMOLOG"/>
    <property type="match status" value="1"/>
</dbReference>
<dbReference type="Gene3D" id="1.10.510.10">
    <property type="entry name" value="Transferase(Phosphotransferase) domain 1"/>
    <property type="match status" value="1"/>
</dbReference>
<keyword evidence="11" id="KW-1185">Reference proteome</keyword>
<feature type="region of interest" description="Disordered" evidence="8">
    <location>
        <begin position="1597"/>
        <end position="1621"/>
    </location>
</feature>
<feature type="domain" description="Protein kinase" evidence="9">
    <location>
        <begin position="63"/>
        <end position="390"/>
    </location>
</feature>
<dbReference type="InterPro" id="IPR011044">
    <property type="entry name" value="Quino_amine_DH_bsu"/>
</dbReference>
<keyword evidence="1" id="KW-0723">Serine/threonine-protein kinase</keyword>
<dbReference type="PRINTS" id="PR00320">
    <property type="entry name" value="GPROTEINBRPT"/>
</dbReference>
<dbReference type="SUPFAM" id="SSF82171">
    <property type="entry name" value="DPP6 N-terminal domain-like"/>
    <property type="match status" value="2"/>
</dbReference>
<evidence type="ECO:0000256" key="5">
    <source>
        <dbReference type="ARBA" id="ARBA00022840"/>
    </source>
</evidence>
<comment type="caution">
    <text evidence="10">The sequence shown here is derived from an EMBL/GenBank/DDBJ whole genome shotgun (WGS) entry which is preliminary data.</text>
</comment>
<evidence type="ECO:0000256" key="8">
    <source>
        <dbReference type="SAM" id="MobiDB-lite"/>
    </source>
</evidence>
<dbReference type="InterPro" id="IPR011009">
    <property type="entry name" value="Kinase-like_dom_sf"/>
</dbReference>
<dbReference type="SUPFAM" id="SSF50998">
    <property type="entry name" value="Quinoprotein alcohol dehydrogenase-like"/>
    <property type="match status" value="1"/>
</dbReference>
<dbReference type="InterPro" id="IPR017441">
    <property type="entry name" value="Protein_kinase_ATP_BS"/>
</dbReference>
<evidence type="ECO:0000256" key="1">
    <source>
        <dbReference type="ARBA" id="ARBA00022527"/>
    </source>
</evidence>
<dbReference type="Gene3D" id="2.130.10.10">
    <property type="entry name" value="YVTN repeat-like/Quinoprotein amine dehydrogenase"/>
    <property type="match status" value="6"/>
</dbReference>
<keyword evidence="4 7" id="KW-0547">Nucleotide-binding</keyword>
<name>A0A5M6D8M2_9BACT</name>